<dbReference type="Pfam" id="PF09723">
    <property type="entry name" value="Zn_ribbon_8"/>
    <property type="match status" value="1"/>
</dbReference>
<dbReference type="RefSeq" id="WP_195171607.1">
    <property type="nucleotide sequence ID" value="NZ_CP062983.1"/>
</dbReference>
<feature type="region of interest" description="Disordered" evidence="1">
    <location>
        <begin position="84"/>
        <end position="120"/>
    </location>
</feature>
<name>A0A7S8EAT9_9CHLR</name>
<accession>A0A7S8EAT9</accession>
<protein>
    <submittedName>
        <fullName evidence="3">Zinc ribbon domain-containing protein</fullName>
    </submittedName>
</protein>
<dbReference type="NCBIfam" id="TIGR02605">
    <property type="entry name" value="CxxC_CxxC_SSSS"/>
    <property type="match status" value="1"/>
</dbReference>
<evidence type="ECO:0000313" key="3">
    <source>
        <dbReference type="EMBL" id="QPC83541.1"/>
    </source>
</evidence>
<reference evidence="3 4" key="1">
    <citation type="submission" date="2020-02" db="EMBL/GenBank/DDBJ databases">
        <authorList>
            <person name="Zheng R.K."/>
            <person name="Sun C.M."/>
        </authorList>
    </citation>
    <scope>NUCLEOTIDE SEQUENCE [LARGE SCALE GENOMIC DNA]</scope>
    <source>
        <strain evidence="4">rifampicinis</strain>
    </source>
</reference>
<gene>
    <name evidence="3" type="ORF">G4Y79_03925</name>
</gene>
<dbReference type="KEGG" id="pmet:G4Y79_03925"/>
<sequence length="120" mass="13190">MPSYDFRCKNCGAEFDLFYKSYAAYDEATPTCPNCSSADLARVIRRVSVQAAPHDYARMSSNEMLNVMESGDSKQVDAMFKQVAGGAADPRAGVPFHEEAKKRTGKQSEKQPKKNSSPAD</sequence>
<dbReference type="SMART" id="SM00834">
    <property type="entry name" value="CxxC_CXXC_SSSS"/>
    <property type="match status" value="1"/>
</dbReference>
<dbReference type="InterPro" id="IPR013429">
    <property type="entry name" value="Regulatory_FmdB_Zinc_ribbon"/>
</dbReference>
<feature type="domain" description="Putative regulatory protein FmdB zinc ribbon" evidence="2">
    <location>
        <begin position="1"/>
        <end position="45"/>
    </location>
</feature>
<evidence type="ECO:0000256" key="1">
    <source>
        <dbReference type="SAM" id="MobiDB-lite"/>
    </source>
</evidence>
<feature type="compositionally biased region" description="Basic and acidic residues" evidence="1">
    <location>
        <begin position="96"/>
        <end position="112"/>
    </location>
</feature>
<proteinExistence type="predicted"/>
<organism evidence="3 4">
    <name type="scientific">Phototrophicus methaneseepsis</name>
    <dbReference type="NCBI Taxonomy" id="2710758"/>
    <lineage>
        <taxon>Bacteria</taxon>
        <taxon>Bacillati</taxon>
        <taxon>Chloroflexota</taxon>
        <taxon>Candidatus Thermofontia</taxon>
        <taxon>Phototrophicales</taxon>
        <taxon>Phototrophicaceae</taxon>
        <taxon>Phototrophicus</taxon>
    </lineage>
</organism>
<dbReference type="EMBL" id="CP062983">
    <property type="protein sequence ID" value="QPC83541.1"/>
    <property type="molecule type" value="Genomic_DNA"/>
</dbReference>
<keyword evidence="4" id="KW-1185">Reference proteome</keyword>
<evidence type="ECO:0000313" key="4">
    <source>
        <dbReference type="Proteomes" id="UP000594468"/>
    </source>
</evidence>
<dbReference type="AlphaFoldDB" id="A0A7S8EAT9"/>
<dbReference type="Proteomes" id="UP000594468">
    <property type="component" value="Chromosome"/>
</dbReference>
<evidence type="ECO:0000259" key="2">
    <source>
        <dbReference type="SMART" id="SM00834"/>
    </source>
</evidence>